<dbReference type="Gene3D" id="1.10.287.1260">
    <property type="match status" value="1"/>
</dbReference>
<dbReference type="EMBL" id="CP043617">
    <property type="protein sequence ID" value="QFR49551.1"/>
    <property type="molecule type" value="Genomic_DNA"/>
</dbReference>
<feature type="transmembrane region" description="Helical" evidence="7">
    <location>
        <begin position="108"/>
        <end position="131"/>
    </location>
</feature>
<feature type="transmembrane region" description="Helical" evidence="7">
    <location>
        <begin position="152"/>
        <end position="173"/>
    </location>
</feature>
<keyword evidence="4 7" id="KW-0812">Transmembrane</keyword>
<dbReference type="KEGG" id="sulg:FJR48_07315"/>
<feature type="domain" description="Mechanosensitive ion channel MscS" evidence="8">
    <location>
        <begin position="201"/>
        <end position="268"/>
    </location>
</feature>
<dbReference type="Pfam" id="PF00924">
    <property type="entry name" value="MS_channel_2nd"/>
    <property type="match status" value="1"/>
</dbReference>
<dbReference type="SUPFAM" id="SSF82689">
    <property type="entry name" value="Mechanosensitive channel protein MscS (YggB), C-terminal domain"/>
    <property type="match status" value="1"/>
</dbReference>
<keyword evidence="5 7" id="KW-1133">Transmembrane helix</keyword>
<dbReference type="InterPro" id="IPR045042">
    <property type="entry name" value="YnaI-like"/>
</dbReference>
<evidence type="ECO:0000259" key="8">
    <source>
        <dbReference type="Pfam" id="PF00924"/>
    </source>
</evidence>
<sequence>MDVNPFFSELLSKIRGINDYQLIQDINVVLNSFGLSVVKIILILFISLFLFILRKYFYSFVEKIFVKLNYTKKKSHEILLSLKSVFEYLLIFVNLEIIIYIYNGFKSIEFVSMFFNIIYIIMLTLAVYKVVNKIAAIKINTIDSSKSKIKASVINVGMKIVNFVILITGLLVILHSAGVNLTAVLSGLGIGGFAVALAAKDSLANFFGTLSILLSDTFRQGDWIVADGVEGTVVEIGLRVTIIRTFDNALISVPNANLANADIKNWNRRELGRRIKMSLGVKYDSKREDIKNAIEDIREMLINHPQIASQNTEINRSTKKEAKMISYEDAHGIKQTLLVYLDEFGASSINILVYCFSKTVNWAEWLEVKEDVMHKIMEIFEKNNLEFAFPSMSIYKEN</sequence>
<accession>A0A5P8P1Q7</accession>
<dbReference type="AlphaFoldDB" id="A0A5P8P1Q7"/>
<evidence type="ECO:0000256" key="1">
    <source>
        <dbReference type="ARBA" id="ARBA00004651"/>
    </source>
</evidence>
<dbReference type="InterPro" id="IPR006685">
    <property type="entry name" value="MscS_channel_2nd"/>
</dbReference>
<dbReference type="Gene3D" id="3.30.70.100">
    <property type="match status" value="1"/>
</dbReference>
<evidence type="ECO:0000256" key="6">
    <source>
        <dbReference type="ARBA" id="ARBA00023136"/>
    </source>
</evidence>
<dbReference type="PANTHER" id="PTHR43634:SF2">
    <property type="entry name" value="LOW CONDUCTANCE MECHANOSENSITIVE CHANNEL YNAI"/>
    <property type="match status" value="1"/>
</dbReference>
<keyword evidence="12" id="KW-1185">Reference proteome</keyword>
<dbReference type="GO" id="GO:0005886">
    <property type="term" value="C:plasma membrane"/>
    <property type="evidence" value="ECO:0007669"/>
    <property type="project" value="UniProtKB-SubCell"/>
</dbReference>
<keyword evidence="6 7" id="KW-0472">Membrane</keyword>
<dbReference type="InterPro" id="IPR023408">
    <property type="entry name" value="MscS_beta-dom_sf"/>
</dbReference>
<name>A0A5P8P1Q7_9BACT</name>
<evidence type="ECO:0000313" key="12">
    <source>
        <dbReference type="Proteomes" id="UP000326944"/>
    </source>
</evidence>
<evidence type="ECO:0000259" key="10">
    <source>
        <dbReference type="Pfam" id="PF21088"/>
    </source>
</evidence>
<dbReference type="InterPro" id="IPR006686">
    <property type="entry name" value="MscS_channel_CS"/>
</dbReference>
<dbReference type="SUPFAM" id="SSF50182">
    <property type="entry name" value="Sm-like ribonucleoproteins"/>
    <property type="match status" value="1"/>
</dbReference>
<organism evidence="11 12">
    <name type="scientific">Sulfurimonas lithotrophica</name>
    <dbReference type="NCBI Taxonomy" id="2590022"/>
    <lineage>
        <taxon>Bacteria</taxon>
        <taxon>Pseudomonadati</taxon>
        <taxon>Campylobacterota</taxon>
        <taxon>Epsilonproteobacteria</taxon>
        <taxon>Campylobacterales</taxon>
        <taxon>Sulfurimonadaceae</taxon>
        <taxon>Sulfurimonas</taxon>
    </lineage>
</organism>
<feature type="domain" description="Mechanosensitive ion channel transmembrane helices 2/3" evidence="10">
    <location>
        <begin position="159"/>
        <end position="200"/>
    </location>
</feature>
<reference evidence="11 12" key="1">
    <citation type="submission" date="2019-09" db="EMBL/GenBank/DDBJ databases">
        <title>Sulfurimonas gotlandica sp. nov., a chemoautotrophic and psychrotolerant epsilonproteobacterium isolated from a pelagic redoxcline, and an emended description of the genus Sulfurimonas.</title>
        <authorList>
            <person name="Wang S."/>
            <person name="Jiang L."/>
            <person name="Shao S."/>
        </authorList>
    </citation>
    <scope>NUCLEOTIDE SEQUENCE [LARGE SCALE GENOMIC DNA]</scope>
    <source>
        <strain evidence="11 12">GYSZ_1</strain>
    </source>
</reference>
<dbReference type="Proteomes" id="UP000326944">
    <property type="component" value="Chromosome"/>
</dbReference>
<dbReference type="GO" id="GO:0008381">
    <property type="term" value="F:mechanosensitive monoatomic ion channel activity"/>
    <property type="evidence" value="ECO:0007669"/>
    <property type="project" value="UniProtKB-ARBA"/>
</dbReference>
<protein>
    <submittedName>
        <fullName evidence="11">Mechanosensitive ion channel family protein</fullName>
    </submittedName>
</protein>
<dbReference type="InterPro" id="IPR010920">
    <property type="entry name" value="LSM_dom_sf"/>
</dbReference>
<comment type="similarity">
    <text evidence="2">Belongs to the MscS (TC 1.A.23) family.</text>
</comment>
<feature type="domain" description="Mechanosensitive ion channel MscS C-terminal" evidence="9">
    <location>
        <begin position="275"/>
        <end position="387"/>
    </location>
</feature>
<dbReference type="SUPFAM" id="SSF82861">
    <property type="entry name" value="Mechanosensitive channel protein MscS (YggB), transmembrane region"/>
    <property type="match status" value="1"/>
</dbReference>
<evidence type="ECO:0000256" key="2">
    <source>
        <dbReference type="ARBA" id="ARBA00008017"/>
    </source>
</evidence>
<evidence type="ECO:0000256" key="7">
    <source>
        <dbReference type="SAM" id="Phobius"/>
    </source>
</evidence>
<feature type="transmembrane region" description="Helical" evidence="7">
    <location>
        <begin position="37"/>
        <end position="57"/>
    </location>
</feature>
<evidence type="ECO:0000256" key="4">
    <source>
        <dbReference type="ARBA" id="ARBA00022692"/>
    </source>
</evidence>
<comment type="subcellular location">
    <subcellularLocation>
        <location evidence="1">Cell membrane</location>
        <topology evidence="1">Multi-pass membrane protein</topology>
    </subcellularLocation>
</comment>
<evidence type="ECO:0000313" key="11">
    <source>
        <dbReference type="EMBL" id="QFR49551.1"/>
    </source>
</evidence>
<dbReference type="InterPro" id="IPR011014">
    <property type="entry name" value="MscS_channel_TM-2"/>
</dbReference>
<dbReference type="Pfam" id="PF21088">
    <property type="entry name" value="MS_channel_1st"/>
    <property type="match status" value="1"/>
</dbReference>
<evidence type="ECO:0000256" key="3">
    <source>
        <dbReference type="ARBA" id="ARBA00022475"/>
    </source>
</evidence>
<evidence type="ECO:0000259" key="9">
    <source>
        <dbReference type="Pfam" id="PF21082"/>
    </source>
</evidence>
<gene>
    <name evidence="11" type="ORF">FJR48_07315</name>
</gene>
<dbReference type="Gene3D" id="2.30.30.60">
    <property type="match status" value="1"/>
</dbReference>
<feature type="transmembrane region" description="Helical" evidence="7">
    <location>
        <begin position="179"/>
        <end position="199"/>
    </location>
</feature>
<dbReference type="PROSITE" id="PS01246">
    <property type="entry name" value="UPF0003"/>
    <property type="match status" value="1"/>
</dbReference>
<dbReference type="Pfam" id="PF21082">
    <property type="entry name" value="MS_channel_3rd"/>
    <property type="match status" value="1"/>
</dbReference>
<keyword evidence="3" id="KW-1003">Cell membrane</keyword>
<dbReference type="PANTHER" id="PTHR43634">
    <property type="entry name" value="OW CONDUCTANCE MECHANOSENSITIVE CHANNEL"/>
    <property type="match status" value="1"/>
</dbReference>
<dbReference type="InterPro" id="IPR049142">
    <property type="entry name" value="MS_channel_1st"/>
</dbReference>
<dbReference type="InterPro" id="IPR011066">
    <property type="entry name" value="MscS_channel_C_sf"/>
</dbReference>
<feature type="transmembrane region" description="Helical" evidence="7">
    <location>
        <begin position="78"/>
        <end position="102"/>
    </location>
</feature>
<dbReference type="InterPro" id="IPR049278">
    <property type="entry name" value="MS_channel_C"/>
</dbReference>
<proteinExistence type="inferred from homology"/>
<evidence type="ECO:0000256" key="5">
    <source>
        <dbReference type="ARBA" id="ARBA00022989"/>
    </source>
</evidence>
<dbReference type="OrthoDB" id="9775207at2"/>